<dbReference type="AlphaFoldDB" id="A0A9D1NKA2"/>
<accession>A0A9D1NKA2</accession>
<comment type="caution">
    <text evidence="1">The sequence shown here is derived from an EMBL/GenBank/DDBJ whole genome shotgun (WGS) entry which is preliminary data.</text>
</comment>
<evidence type="ECO:0008006" key="3">
    <source>
        <dbReference type="Google" id="ProtNLM"/>
    </source>
</evidence>
<dbReference type="EMBL" id="DVOG01000074">
    <property type="protein sequence ID" value="HIV04072.1"/>
    <property type="molecule type" value="Genomic_DNA"/>
</dbReference>
<name>A0A9D1NKA2_9BACT</name>
<proteinExistence type="predicted"/>
<protein>
    <recommendedName>
        <fullName evidence="3">Gcp-like domain-containing protein</fullName>
    </recommendedName>
</protein>
<evidence type="ECO:0000313" key="1">
    <source>
        <dbReference type="EMBL" id="HIV04072.1"/>
    </source>
</evidence>
<dbReference type="Proteomes" id="UP000886812">
    <property type="component" value="Unassembled WGS sequence"/>
</dbReference>
<gene>
    <name evidence="1" type="ORF">IAC75_02840</name>
</gene>
<reference evidence="1" key="1">
    <citation type="submission" date="2020-10" db="EMBL/GenBank/DDBJ databases">
        <authorList>
            <person name="Gilroy R."/>
        </authorList>
    </citation>
    <scope>NUCLEOTIDE SEQUENCE</scope>
    <source>
        <strain evidence="1">10669</strain>
    </source>
</reference>
<organism evidence="1 2">
    <name type="scientific">Candidatus Spyradosoma merdigallinarum</name>
    <dbReference type="NCBI Taxonomy" id="2840950"/>
    <lineage>
        <taxon>Bacteria</taxon>
        <taxon>Pseudomonadati</taxon>
        <taxon>Verrucomicrobiota</taxon>
        <taxon>Opitutia</taxon>
        <taxon>Opitutia incertae sedis</taxon>
        <taxon>Candidatus Spyradosoma</taxon>
    </lineage>
</organism>
<evidence type="ECO:0000313" key="2">
    <source>
        <dbReference type="Proteomes" id="UP000886812"/>
    </source>
</evidence>
<reference evidence="1" key="2">
    <citation type="journal article" date="2021" name="PeerJ">
        <title>Extensive microbial diversity within the chicken gut microbiome revealed by metagenomics and culture.</title>
        <authorList>
            <person name="Gilroy R."/>
            <person name="Ravi A."/>
            <person name="Getino M."/>
            <person name="Pursley I."/>
            <person name="Horton D.L."/>
            <person name="Alikhan N.F."/>
            <person name="Baker D."/>
            <person name="Gharbi K."/>
            <person name="Hall N."/>
            <person name="Watson M."/>
            <person name="Adriaenssens E.M."/>
            <person name="Foster-Nyarko E."/>
            <person name="Jarju S."/>
            <person name="Secka A."/>
            <person name="Antonio M."/>
            <person name="Oren A."/>
            <person name="Chaudhuri R.R."/>
            <person name="La Ragione R."/>
            <person name="Hildebrand F."/>
            <person name="Pallen M.J."/>
        </authorList>
    </citation>
    <scope>NUCLEOTIDE SEQUENCE</scope>
    <source>
        <strain evidence="1">10669</strain>
    </source>
</reference>
<sequence length="229" mass="24283">MNLGNFLLTDASSPLSVVAGTLDGSGRAWRAFAEEKSAALEGVFDATEKVRGNAEEPRGFLFCEGPGSILGIRIAAAAIRARLALDAAKGVPARPVLAFRSLHLAAHLLLRAFPQEKDFTVAAESRMNALNLLRVRGGVPEDDFEEAKTSETEKFSAGKFFVLPHRRALPAALAANAAPCSVGALLREDPAVFADVPALLRDVGNAPDAVNAAEADAYARWTPERHRAA</sequence>